<gene>
    <name evidence="2" type="ORF">GCM10008927_10620</name>
</gene>
<evidence type="ECO:0000313" key="2">
    <source>
        <dbReference type="EMBL" id="GHA47642.1"/>
    </source>
</evidence>
<reference evidence="3" key="1">
    <citation type="journal article" date="2019" name="Int. J. Syst. Evol. Microbiol.">
        <title>The Global Catalogue of Microorganisms (GCM) 10K type strain sequencing project: providing services to taxonomists for standard genome sequencing and annotation.</title>
        <authorList>
            <consortium name="The Broad Institute Genomics Platform"/>
            <consortium name="The Broad Institute Genome Sequencing Center for Infectious Disease"/>
            <person name="Wu L."/>
            <person name="Ma J."/>
        </authorList>
    </citation>
    <scope>NUCLEOTIDE SEQUENCE [LARGE SCALE GENOMIC DNA]</scope>
    <source>
        <strain evidence="3">KCTC 32465</strain>
    </source>
</reference>
<keyword evidence="3" id="KW-1185">Reference proteome</keyword>
<evidence type="ECO:0000259" key="1">
    <source>
        <dbReference type="Pfam" id="PF01636"/>
    </source>
</evidence>
<dbReference type="Pfam" id="PF01636">
    <property type="entry name" value="APH"/>
    <property type="match status" value="1"/>
</dbReference>
<feature type="domain" description="Aminoglycoside phosphotransferase" evidence="1">
    <location>
        <begin position="25"/>
        <end position="255"/>
    </location>
</feature>
<name>A0ABQ3CXG3_9RHOB</name>
<accession>A0ABQ3CXG3</accession>
<dbReference type="Gene3D" id="3.30.200.20">
    <property type="entry name" value="Phosphorylase Kinase, domain 1"/>
    <property type="match status" value="1"/>
</dbReference>
<dbReference type="RefSeq" id="WP_189639559.1">
    <property type="nucleotide sequence ID" value="NZ_BMZF01000002.1"/>
</dbReference>
<dbReference type="InterPro" id="IPR002575">
    <property type="entry name" value="Aminoglycoside_PTrfase"/>
</dbReference>
<dbReference type="Proteomes" id="UP000634455">
    <property type="component" value="Unassembled WGS sequence"/>
</dbReference>
<dbReference type="InterPro" id="IPR011009">
    <property type="entry name" value="Kinase-like_dom_sf"/>
</dbReference>
<dbReference type="Gene3D" id="3.90.1200.10">
    <property type="match status" value="1"/>
</dbReference>
<organism evidence="2 3">
    <name type="scientific">Paramylibacter ulvae</name>
    <dbReference type="NCBI Taxonomy" id="1651968"/>
    <lineage>
        <taxon>Bacteria</taxon>
        <taxon>Pseudomonadati</taxon>
        <taxon>Pseudomonadota</taxon>
        <taxon>Alphaproteobacteria</taxon>
        <taxon>Rhodobacterales</taxon>
        <taxon>Paracoccaceae</taxon>
        <taxon>Paramylibacter</taxon>
    </lineage>
</organism>
<dbReference type="EMBL" id="BMZF01000002">
    <property type="protein sequence ID" value="GHA47642.1"/>
    <property type="molecule type" value="Genomic_DNA"/>
</dbReference>
<evidence type="ECO:0000313" key="3">
    <source>
        <dbReference type="Proteomes" id="UP000634455"/>
    </source>
</evidence>
<sequence length="338" mass="38280">MQDREIEINAFLNSHGLENATRNALVADASFRRYERLDNRGDISILMDAPPKTNLPVKIFADVTTLLHNAGVSVPQIFQTDFDRGFLLIEDFGNDLFANLCRSNPEMESDLYRAAIDVLLRVQKNAKCDSLPPYDLATYLRESSLALEWYYPAATSNKPRAEQFLALQTLITDATQALEPYDQCTILRDFHAENLLWLPERGGVKRVGLLDYQDALAGHPAYDLVSLLEDARRDTSQKLQSEMKSYFIAQSGFDYATFDQAFHTLGAQRNLKIIGLFTRLAARDGKVQYLDLIQRVWNHLMNDLSHPSLQGLANWVALNLPSPDRATLEKLAGYRHEA</sequence>
<proteinExistence type="predicted"/>
<protein>
    <submittedName>
        <fullName evidence="2">Aminoglycoside phosphotransferase</fullName>
    </submittedName>
</protein>
<comment type="caution">
    <text evidence="2">The sequence shown here is derived from an EMBL/GenBank/DDBJ whole genome shotgun (WGS) entry which is preliminary data.</text>
</comment>
<dbReference type="SUPFAM" id="SSF56112">
    <property type="entry name" value="Protein kinase-like (PK-like)"/>
    <property type="match status" value="1"/>
</dbReference>